<evidence type="ECO:0000256" key="1">
    <source>
        <dbReference type="ARBA" id="ARBA00006432"/>
    </source>
</evidence>
<proteinExistence type="inferred from homology"/>
<evidence type="ECO:0000259" key="3">
    <source>
        <dbReference type="Pfam" id="PF00501"/>
    </source>
</evidence>
<evidence type="ECO:0000259" key="4">
    <source>
        <dbReference type="Pfam" id="PF13193"/>
    </source>
</evidence>
<comment type="similarity">
    <text evidence="1">Belongs to the ATP-dependent AMP-binding enzyme family.</text>
</comment>
<feature type="domain" description="AMP-dependent synthetase/ligase" evidence="3">
    <location>
        <begin position="7"/>
        <end position="375"/>
    </location>
</feature>
<evidence type="ECO:0000313" key="6">
    <source>
        <dbReference type="EMBL" id="MBP1954452.1"/>
    </source>
</evidence>
<dbReference type="InterPro" id="IPR000873">
    <property type="entry name" value="AMP-dep_synth/lig_dom"/>
</dbReference>
<reference evidence="5" key="1">
    <citation type="journal article" date="2014" name="Int. J. Syst. Evol. Microbiol.">
        <title>Complete genome sequence of Corynebacterium casei LMG S-19264T (=DSM 44701T), isolated from a smear-ripened cheese.</title>
        <authorList>
            <consortium name="US DOE Joint Genome Institute (JGI-PGF)"/>
            <person name="Walter F."/>
            <person name="Albersmeier A."/>
            <person name="Kalinowski J."/>
            <person name="Ruckert C."/>
        </authorList>
    </citation>
    <scope>NUCLEOTIDE SEQUENCE</scope>
    <source>
        <strain evidence="5">JCM 16108</strain>
    </source>
</reference>
<dbReference type="Gene3D" id="3.40.50.12780">
    <property type="entry name" value="N-terminal domain of ligase-like"/>
    <property type="match status" value="1"/>
</dbReference>
<dbReference type="InterPro" id="IPR045851">
    <property type="entry name" value="AMP-bd_C_sf"/>
</dbReference>
<gene>
    <name evidence="5" type="ORF">GCM10009017_09080</name>
    <name evidence="6" type="ORF">J2752_001364</name>
</gene>
<dbReference type="GO" id="GO:0006631">
    <property type="term" value="P:fatty acid metabolic process"/>
    <property type="evidence" value="ECO:0007669"/>
    <property type="project" value="TreeGrafter"/>
</dbReference>
<dbReference type="SUPFAM" id="SSF56801">
    <property type="entry name" value="Acetyl-CoA synthetase-like"/>
    <property type="match status" value="1"/>
</dbReference>
<evidence type="ECO:0000313" key="7">
    <source>
        <dbReference type="Proteomes" id="UP000614609"/>
    </source>
</evidence>
<organism evidence="5 7">
    <name type="scientific">Halarchaeum rubridurum</name>
    <dbReference type="NCBI Taxonomy" id="489911"/>
    <lineage>
        <taxon>Archaea</taxon>
        <taxon>Methanobacteriati</taxon>
        <taxon>Methanobacteriota</taxon>
        <taxon>Stenosarchaea group</taxon>
        <taxon>Halobacteria</taxon>
        <taxon>Halobacteriales</taxon>
        <taxon>Halobacteriaceae</taxon>
    </lineage>
</organism>
<dbReference type="PANTHER" id="PTHR43201:SF5">
    <property type="entry name" value="MEDIUM-CHAIN ACYL-COA LIGASE ACSF2, MITOCHONDRIAL"/>
    <property type="match status" value="1"/>
</dbReference>
<dbReference type="AlphaFoldDB" id="A0A830FYI9"/>
<dbReference type="PANTHER" id="PTHR43201">
    <property type="entry name" value="ACYL-COA SYNTHETASE"/>
    <property type="match status" value="1"/>
</dbReference>
<dbReference type="EMBL" id="JAGGKO010000002">
    <property type="protein sequence ID" value="MBP1954452.1"/>
    <property type="molecule type" value="Genomic_DNA"/>
</dbReference>
<dbReference type="GO" id="GO:0031956">
    <property type="term" value="F:medium-chain fatty acid-CoA ligase activity"/>
    <property type="evidence" value="ECO:0007669"/>
    <property type="project" value="TreeGrafter"/>
</dbReference>
<evidence type="ECO:0000313" key="5">
    <source>
        <dbReference type="EMBL" id="GGM61123.1"/>
    </source>
</evidence>
<reference evidence="6" key="3">
    <citation type="submission" date="2021-03" db="EMBL/GenBank/DDBJ databases">
        <title>Genomic Encyclopedia of Type Strains, Phase IV (KMG-IV): sequencing the most valuable type-strain genomes for metagenomic binning, comparative biology and taxonomic classification.</title>
        <authorList>
            <person name="Goeker M."/>
        </authorList>
    </citation>
    <scope>NUCLEOTIDE SEQUENCE</scope>
    <source>
        <strain evidence="6">DSM 22443</strain>
    </source>
</reference>
<keyword evidence="7" id="KW-1185">Reference proteome</keyword>
<dbReference type="PROSITE" id="PS00455">
    <property type="entry name" value="AMP_BINDING"/>
    <property type="match status" value="1"/>
</dbReference>
<sequence>MNYIDGFERTVRCYGGETALVSADGGERTYEELDRESTALANAVHERIPEQRCATLALNGIETVASMLAGQKRGRGNVQLPYRAGVDELVRMVDDADVGGILFDDANADLALDVAERADLDLAIHAGDASLDGGRVVSYDAFLDAAADERVVERADTNEYGIFYTSGTTSRPKGVPFDQESMWLGATQVVMEMSLEPTDTALVTTPWYHMVTSDAWILPHLLTGATLVIQPTFEPDEALDLVAEHDVTGMLAVPTQLNVLADRQAERGLDIDTLDYIRTGGAVVSARLIERAAEHLTENVYNSYGMTEGGPNLAYAHPEVQDEHTGTVGKESYAWELRVVDSVPPDEDPDPEAVVEPGGTGEILARCEGMCEGYLDNPEAEEELFVDGWLRTHDVADVDEDGYLYIVDRVDNMILSGGENVYPQEVEQILLEHDGVDDVGVVGLDDDHWGEVVAAVVSTSSDVGADELDQFCVDHGSLANFKRPRRYVVTTDELPRTDTGTLERSTVEETYFSAVGDGGAHAEGENTT</sequence>
<dbReference type="EC" id="6.2.1.-" evidence="6"/>
<dbReference type="Gene3D" id="3.30.300.30">
    <property type="match status" value="1"/>
</dbReference>
<protein>
    <submittedName>
        <fullName evidence="6">Fatty-acyl-CoA synthase</fullName>
        <ecNumber evidence="6">6.2.1.-</ecNumber>
    </submittedName>
    <submittedName>
        <fullName evidence="5">Long-chain-fatty-acid--CoA ligase</fullName>
    </submittedName>
</protein>
<name>A0A830FYI9_9EURY</name>
<dbReference type="Pfam" id="PF00501">
    <property type="entry name" value="AMP-binding"/>
    <property type="match status" value="1"/>
</dbReference>
<dbReference type="InterPro" id="IPR025110">
    <property type="entry name" value="AMP-bd_C"/>
</dbReference>
<dbReference type="InterPro" id="IPR042099">
    <property type="entry name" value="ANL_N_sf"/>
</dbReference>
<dbReference type="InterPro" id="IPR020845">
    <property type="entry name" value="AMP-binding_CS"/>
</dbReference>
<accession>A0A830FYI9</accession>
<feature type="domain" description="AMP-binding enzyme C-terminal" evidence="4">
    <location>
        <begin position="425"/>
        <end position="500"/>
    </location>
</feature>
<dbReference type="Proteomes" id="UP000765891">
    <property type="component" value="Unassembled WGS sequence"/>
</dbReference>
<evidence type="ECO:0000256" key="2">
    <source>
        <dbReference type="ARBA" id="ARBA00022598"/>
    </source>
</evidence>
<dbReference type="Pfam" id="PF13193">
    <property type="entry name" value="AMP-binding_C"/>
    <property type="match status" value="1"/>
</dbReference>
<keyword evidence="2 5" id="KW-0436">Ligase</keyword>
<dbReference type="RefSeq" id="WP_188870321.1">
    <property type="nucleotide sequence ID" value="NZ_BMOO01000002.1"/>
</dbReference>
<comment type="caution">
    <text evidence="5">The sequence shown here is derived from an EMBL/GenBank/DDBJ whole genome shotgun (WGS) entry which is preliminary data.</text>
</comment>
<dbReference type="OrthoDB" id="193284at2157"/>
<dbReference type="EMBL" id="BMOO01000002">
    <property type="protein sequence ID" value="GGM61123.1"/>
    <property type="molecule type" value="Genomic_DNA"/>
</dbReference>
<dbReference type="Proteomes" id="UP000614609">
    <property type="component" value="Unassembled WGS sequence"/>
</dbReference>
<reference evidence="5" key="2">
    <citation type="submission" date="2020-09" db="EMBL/GenBank/DDBJ databases">
        <authorList>
            <person name="Sun Q."/>
            <person name="Ohkuma M."/>
        </authorList>
    </citation>
    <scope>NUCLEOTIDE SEQUENCE</scope>
    <source>
        <strain evidence="5">JCM 16108</strain>
    </source>
</reference>